<reference evidence="3 4" key="1">
    <citation type="journal article" date="2019" name="Int. J. Syst. Evol. Microbiol.">
        <title>The Global Catalogue of Microorganisms (GCM) 10K type strain sequencing project: providing services to taxonomists for standard genome sequencing and annotation.</title>
        <authorList>
            <consortium name="The Broad Institute Genomics Platform"/>
            <consortium name="The Broad Institute Genome Sequencing Center for Infectious Disease"/>
            <person name="Wu L."/>
            <person name="Ma J."/>
        </authorList>
    </citation>
    <scope>NUCLEOTIDE SEQUENCE [LARGE SCALE GENOMIC DNA]</scope>
    <source>
        <strain evidence="3 4">JCM 13581</strain>
    </source>
</reference>
<dbReference type="RefSeq" id="WP_344263933.1">
    <property type="nucleotide sequence ID" value="NZ_BAAAMJ010000043.1"/>
</dbReference>
<feature type="domain" description="DUF397" evidence="2">
    <location>
        <begin position="8"/>
        <end position="61"/>
    </location>
</feature>
<accession>A0ABN2PML4</accession>
<dbReference type="Pfam" id="PF04149">
    <property type="entry name" value="DUF397"/>
    <property type="match status" value="1"/>
</dbReference>
<feature type="compositionally biased region" description="Low complexity" evidence="1">
    <location>
        <begin position="82"/>
        <end position="97"/>
    </location>
</feature>
<keyword evidence="4" id="KW-1185">Reference proteome</keyword>
<evidence type="ECO:0000313" key="3">
    <source>
        <dbReference type="EMBL" id="GAA1925877.1"/>
    </source>
</evidence>
<evidence type="ECO:0000313" key="4">
    <source>
        <dbReference type="Proteomes" id="UP001501303"/>
    </source>
</evidence>
<organism evidence="3 4">
    <name type="scientific">Streptomyces sodiiphilus</name>
    <dbReference type="NCBI Taxonomy" id="226217"/>
    <lineage>
        <taxon>Bacteria</taxon>
        <taxon>Bacillati</taxon>
        <taxon>Actinomycetota</taxon>
        <taxon>Actinomycetes</taxon>
        <taxon>Kitasatosporales</taxon>
        <taxon>Streptomycetaceae</taxon>
        <taxon>Streptomyces</taxon>
    </lineage>
</organism>
<feature type="region of interest" description="Disordered" evidence="1">
    <location>
        <begin position="65"/>
        <end position="113"/>
    </location>
</feature>
<dbReference type="EMBL" id="BAAAMJ010000043">
    <property type="protein sequence ID" value="GAA1925877.1"/>
    <property type="molecule type" value="Genomic_DNA"/>
</dbReference>
<evidence type="ECO:0000259" key="2">
    <source>
        <dbReference type="Pfam" id="PF04149"/>
    </source>
</evidence>
<protein>
    <recommendedName>
        <fullName evidence="2">DUF397 domain-containing protein</fullName>
    </recommendedName>
</protein>
<comment type="caution">
    <text evidence="3">The sequence shown here is derived from an EMBL/GenBank/DDBJ whole genome shotgun (WGS) entry which is preliminary data.</text>
</comment>
<name>A0ABN2PML4_9ACTN</name>
<dbReference type="Proteomes" id="UP001501303">
    <property type="component" value="Unassembled WGS sequence"/>
</dbReference>
<sequence>MSALPLTGWRKSTRSNPAGGDCVEVAVRVGGAVPVRDSKRPGGPVLLIPVAAWESFVCGLRRAEAVSPGSPHGAGSRGARQVGMAAVRRRSVSSGARPSEPPMTESMSRSASL</sequence>
<gene>
    <name evidence="3" type="ORF">GCM10009716_37620</name>
</gene>
<proteinExistence type="predicted"/>
<evidence type="ECO:0000256" key="1">
    <source>
        <dbReference type="SAM" id="MobiDB-lite"/>
    </source>
</evidence>
<dbReference type="InterPro" id="IPR007278">
    <property type="entry name" value="DUF397"/>
</dbReference>
<feature type="region of interest" description="Disordered" evidence="1">
    <location>
        <begin position="1"/>
        <end position="20"/>
    </location>
</feature>